<proteinExistence type="inferred from homology"/>
<evidence type="ECO:0000259" key="3">
    <source>
        <dbReference type="Pfam" id="PF13193"/>
    </source>
</evidence>
<evidence type="ECO:0000313" key="4">
    <source>
        <dbReference type="EMBL" id="OCL14379.1"/>
    </source>
</evidence>
<sequence>MPFLAQEHLPVSNKDILSWIFDEQAFDQNQPIYIDAANPSRTICSRQARSMIRKLVGGFKAIGLLLGDCVCLLSFNDAYYSMAFLGIVAAGGIFTGVNPSHTSSELQHAFRIAKVKCLIVEPELLKNALIAAEACNIPRSRIFIFDVHGQSVPENLASWSTLQGHGECDWIRFDDKNTSENTTVARLFSSGTTGLPKALDMSHYNFVAQHTLVMEYKERDYTVIRLLCNPMFHVSIVPRAHTSPLRGGIFTYIMHRFELESYLRNIERYQITEVNMVPPMVVSIINSPLSKKYSLKSLRNAWSGSAPLNRGLQLRLKALMREGAPFNQVWGMSESSCIATMLYYPEQDSTGSVGRFLPGLDAKIVDEDGRDISGLGVAGELCVRGPTVVQGYFENEEANRRDWDEDGYFHTGDVAYCDEKSKLWYIVDRKKELIKVRGFQVAPAELEGALLSHPDVIDVAVIGVTPVPNGSELPRAYIVRRAGTRLTEEQVMVHTRERLANYKRLDGGIRFVESIPKNAGGKILKNVLREQAARERSAKL</sequence>
<feature type="domain" description="AMP-dependent synthetase/ligase" evidence="2">
    <location>
        <begin position="30"/>
        <end position="393"/>
    </location>
</feature>
<dbReference type="OrthoDB" id="6509636at2759"/>
<keyword evidence="5" id="KW-1185">Reference proteome</keyword>
<accession>A0A8E2FCA4</accession>
<dbReference type="SUPFAM" id="SSF56801">
    <property type="entry name" value="Acetyl-CoA synthetase-like"/>
    <property type="match status" value="1"/>
</dbReference>
<dbReference type="AlphaFoldDB" id="A0A8E2FCA4"/>
<comment type="similarity">
    <text evidence="1">Belongs to the ATP-dependent AMP-binding enzyme family.</text>
</comment>
<dbReference type="PANTHER" id="PTHR24096">
    <property type="entry name" value="LONG-CHAIN-FATTY-ACID--COA LIGASE"/>
    <property type="match status" value="1"/>
</dbReference>
<dbReference type="Gene3D" id="3.40.50.12780">
    <property type="entry name" value="N-terminal domain of ligase-like"/>
    <property type="match status" value="1"/>
</dbReference>
<evidence type="ECO:0000259" key="2">
    <source>
        <dbReference type="Pfam" id="PF00501"/>
    </source>
</evidence>
<reference evidence="4 5" key="1">
    <citation type="journal article" date="2016" name="Nat. Commun.">
        <title>Ectomycorrhizal ecology is imprinted in the genome of the dominant symbiotic fungus Cenococcum geophilum.</title>
        <authorList>
            <consortium name="DOE Joint Genome Institute"/>
            <person name="Peter M."/>
            <person name="Kohler A."/>
            <person name="Ohm R.A."/>
            <person name="Kuo A."/>
            <person name="Krutzmann J."/>
            <person name="Morin E."/>
            <person name="Arend M."/>
            <person name="Barry K.W."/>
            <person name="Binder M."/>
            <person name="Choi C."/>
            <person name="Clum A."/>
            <person name="Copeland A."/>
            <person name="Grisel N."/>
            <person name="Haridas S."/>
            <person name="Kipfer T."/>
            <person name="LaButti K."/>
            <person name="Lindquist E."/>
            <person name="Lipzen A."/>
            <person name="Maire R."/>
            <person name="Meier B."/>
            <person name="Mihaltcheva S."/>
            <person name="Molinier V."/>
            <person name="Murat C."/>
            <person name="Poggeler S."/>
            <person name="Quandt C.A."/>
            <person name="Sperisen C."/>
            <person name="Tritt A."/>
            <person name="Tisserant E."/>
            <person name="Crous P.W."/>
            <person name="Henrissat B."/>
            <person name="Nehls U."/>
            <person name="Egli S."/>
            <person name="Spatafora J.W."/>
            <person name="Grigoriev I.V."/>
            <person name="Martin F.M."/>
        </authorList>
    </citation>
    <scope>NUCLEOTIDE SEQUENCE [LARGE SCALE GENOMIC DNA]</scope>
    <source>
        <strain evidence="4 5">CBS 207.34</strain>
    </source>
</reference>
<dbReference type="InterPro" id="IPR042099">
    <property type="entry name" value="ANL_N_sf"/>
</dbReference>
<dbReference type="PANTHER" id="PTHR24096:SF265">
    <property type="entry name" value="ENZYME, PUTATIVE (AFU_ORTHOLOGUE AFUA_5G14270)-RELATED"/>
    <property type="match status" value="1"/>
</dbReference>
<feature type="domain" description="AMP-binding enzyme C-terminal" evidence="3">
    <location>
        <begin position="445"/>
        <end position="522"/>
    </location>
</feature>
<name>A0A8E2FCA4_9PEZI</name>
<dbReference type="InterPro" id="IPR045851">
    <property type="entry name" value="AMP-bd_C_sf"/>
</dbReference>
<dbReference type="GO" id="GO:0019748">
    <property type="term" value="P:secondary metabolic process"/>
    <property type="evidence" value="ECO:0007669"/>
    <property type="project" value="TreeGrafter"/>
</dbReference>
<dbReference type="Proteomes" id="UP000250140">
    <property type="component" value="Unassembled WGS sequence"/>
</dbReference>
<dbReference type="GO" id="GO:0016405">
    <property type="term" value="F:CoA-ligase activity"/>
    <property type="evidence" value="ECO:0007669"/>
    <property type="project" value="TreeGrafter"/>
</dbReference>
<protein>
    <submittedName>
        <fullName evidence="4">4-coumarate-CoA ligase-like protein</fullName>
    </submittedName>
</protein>
<dbReference type="InterPro" id="IPR025110">
    <property type="entry name" value="AMP-bd_C"/>
</dbReference>
<evidence type="ECO:0000313" key="5">
    <source>
        <dbReference type="Proteomes" id="UP000250140"/>
    </source>
</evidence>
<dbReference type="Gene3D" id="3.30.300.30">
    <property type="match status" value="1"/>
</dbReference>
<dbReference type="Pfam" id="PF13193">
    <property type="entry name" value="AMP-binding_C"/>
    <property type="match status" value="1"/>
</dbReference>
<dbReference type="Pfam" id="PF00501">
    <property type="entry name" value="AMP-binding"/>
    <property type="match status" value="1"/>
</dbReference>
<organism evidence="4 5">
    <name type="scientific">Glonium stellatum</name>
    <dbReference type="NCBI Taxonomy" id="574774"/>
    <lineage>
        <taxon>Eukaryota</taxon>
        <taxon>Fungi</taxon>
        <taxon>Dikarya</taxon>
        <taxon>Ascomycota</taxon>
        <taxon>Pezizomycotina</taxon>
        <taxon>Dothideomycetes</taxon>
        <taxon>Pleosporomycetidae</taxon>
        <taxon>Gloniales</taxon>
        <taxon>Gloniaceae</taxon>
        <taxon>Glonium</taxon>
    </lineage>
</organism>
<keyword evidence="4" id="KW-0436">Ligase</keyword>
<dbReference type="InterPro" id="IPR000873">
    <property type="entry name" value="AMP-dep_synth/lig_dom"/>
</dbReference>
<dbReference type="FunFam" id="3.30.300.30:FF:000007">
    <property type="entry name" value="4-coumarate--CoA ligase 2"/>
    <property type="match status" value="1"/>
</dbReference>
<gene>
    <name evidence="4" type="ORF">AOQ84DRAFT_428924</name>
</gene>
<dbReference type="CDD" id="cd05911">
    <property type="entry name" value="Firefly_Luc_like"/>
    <property type="match status" value="1"/>
</dbReference>
<evidence type="ECO:0000256" key="1">
    <source>
        <dbReference type="ARBA" id="ARBA00006432"/>
    </source>
</evidence>
<dbReference type="EMBL" id="KV748581">
    <property type="protein sequence ID" value="OCL14379.1"/>
    <property type="molecule type" value="Genomic_DNA"/>
</dbReference>